<dbReference type="EMBL" id="WJBH02000308">
    <property type="protein sequence ID" value="KAI9549367.1"/>
    <property type="molecule type" value="Genomic_DNA"/>
</dbReference>
<dbReference type="GO" id="GO:0005509">
    <property type="term" value="F:calcium ion binding"/>
    <property type="evidence" value="ECO:0007669"/>
    <property type="project" value="InterPro"/>
</dbReference>
<dbReference type="Gene3D" id="2.60.120.260">
    <property type="entry name" value="Galactose-binding domain-like"/>
    <property type="match status" value="2"/>
</dbReference>
<dbReference type="InterPro" id="IPR028974">
    <property type="entry name" value="TSP_type-3_rpt"/>
</dbReference>
<dbReference type="InterPro" id="IPR028994">
    <property type="entry name" value="Integrin_alpha_N"/>
</dbReference>
<name>A0AAD5KED9_9CRUS</name>
<reference evidence="1" key="1">
    <citation type="submission" date="2022-05" db="EMBL/GenBank/DDBJ databases">
        <title>A multi-omics perspective on studying reproductive biology in Daphnia sinensis.</title>
        <authorList>
            <person name="Jia J."/>
        </authorList>
    </citation>
    <scope>NUCLEOTIDE SEQUENCE</scope>
    <source>
        <strain evidence="1">WSL</strain>
    </source>
</reference>
<protein>
    <submittedName>
        <fullName evidence="1">Uncharacterized protein</fullName>
    </submittedName>
</protein>
<keyword evidence="2" id="KW-1185">Reference proteome</keyword>
<evidence type="ECO:0000313" key="1">
    <source>
        <dbReference type="EMBL" id="KAI9549367.1"/>
    </source>
</evidence>
<dbReference type="InterPro" id="IPR018247">
    <property type="entry name" value="EF_Hand_1_Ca_BS"/>
</dbReference>
<dbReference type="Gene3D" id="4.10.1080.10">
    <property type="entry name" value="TSP type-3 repeat"/>
    <property type="match status" value="1"/>
</dbReference>
<sequence length="1608" mass="169492">MVISFFVKAQTSQNCVGPYNPTPATVWGIAQKFQSSSGIWNGGTPTAADLNNDGISELLVSASDNSGYFVYAGNGSNATSASKSYVITTSSTRSVQPAIADIVASSTGPEVVMVNSAGFLYIFNNTSGTETNYLYKSTTPTQYTSDVTPYIVDINEDGTAEIVLGSDVFGIVNDELVKIVAGTPLNYVGATSGATGTAIDVIVVDIIDSNPGKELVYGSRVYSVNLGDGTMTILKDLSTIAGSGATAGDNGPTAVADMDLDGDLDIVYNGSANVYIWDPNESLVLLRRTPPTFGFGVRGLPLIANVYNEKVNNSKTKDLPEAIIINSDGSGGRVTAYNLNFTTATGSADQYIWTLVTNDLSGSTGITAFDFDGNGIREIVYRDQNMLRIINGNLAVPVNYATFGVNSATWGEYPIVGDFDNDGEADIAVTGDNTLRVFNRAPNTFAWKDAPNYWNQRNYRIVNINSDLTVPATELNSAGFAAINNNVAQLQFSDALGSASVPYGSTFVPDATIVINTITGTCPTLTVAASITNSGSAVLPSGIYVSLYDADPTSGQANLIGIAQTTTSVAVGATVEISIVGTIFRPGTSIYAVVNDLGTTATPFNLSNWTPNSGVFECSYENNIASKTFTCADTDADGVTDFMDIDDDNDGILDRIEQNCSGISMNKTGVTVSSAVNWVFQNAPTNLNALVDGTIIQQMYPSETAITNKTVLQFNLPTAKVLNLIELANNANQTPFIAGGTYKIQGTVDGGANWTDIVSSQFTGTMGINGLDDSLETVADNGIVNYNNTYVAAALNKNYSICADTDGDGIKDIIDLDDDNDGILDSEEVSCSNGAMSKTGINVSSSVTWTFNAATSLNAFVDGIDGTTYQAYPNASLTNQTALQFDLPNSTVLTLVELGNYPGQTPFVVGGTYKIQGWDGTTWIDIVASQQSVCVDLDSDNDGIANRLDLDSDGDGCSDALEGGSTTDTTPNFKFTSTFGDNGLADELETAVESGVVNYTSTYKTYAISKNLAICLDTDGDGIKDLVDIDDDNDGIVDAVESPACFFTAQDFVRPTSVSTDLAIYSTNVITNAIDNNAATISAFNGSLDWVGKNIFNLKAASSITITGLSLDLSTWALSNGTTNTFKLQGSADGTTWTDLSGPVASTTNTATFVVNNTLQPNTAYGFYRLVGVAGTSFYAFNGSLNWVGLDVFRLTAGAPTKIMGVTMDLTTWALSNGATNTFKLQGSADGTSWTDLSGPVASTNNTGAFVVNNTIDPTTAYGFYRLVGVAGTSFYGGVSEIKFILPSDFAPSYFPKAICVSDTDEDGIFNHQDLDSDKDGCADAIEGGSSKTATSTSSFLTGTDTNGNGLLDIYEGATAGTVNYTSVYTLFANNSLLNLCTDTDGDGTGDLLDIDEDNDGVLDQDEYNCAPFSLNGTCTGAQYTTNATGIFTHCTGWNAMDLDPGTAVVRADFDYLGNTGYNGNAKYDLQGSNTTPAVGKMTKTYQTIPGVIYTYSIYLLNPFVDAAGGNKPYLSAINNLDGSKLGTTYLTGPVGMRSVTFVATSTSTSLTVGYDIGHGAPGLAGPTLYWSEADFTANGVPYQYLAAFYSYYQYIQITRINQRHNMG</sequence>
<dbReference type="Proteomes" id="UP000820818">
    <property type="component" value="Unassembled WGS sequence"/>
</dbReference>
<dbReference type="PROSITE" id="PS00018">
    <property type="entry name" value="EF_HAND_1"/>
    <property type="match status" value="2"/>
</dbReference>
<organism evidence="1 2">
    <name type="scientific">Daphnia sinensis</name>
    <dbReference type="NCBI Taxonomy" id="1820382"/>
    <lineage>
        <taxon>Eukaryota</taxon>
        <taxon>Metazoa</taxon>
        <taxon>Ecdysozoa</taxon>
        <taxon>Arthropoda</taxon>
        <taxon>Crustacea</taxon>
        <taxon>Branchiopoda</taxon>
        <taxon>Diplostraca</taxon>
        <taxon>Cladocera</taxon>
        <taxon>Anomopoda</taxon>
        <taxon>Daphniidae</taxon>
        <taxon>Daphnia</taxon>
        <taxon>Daphnia similis group</taxon>
    </lineage>
</organism>
<accession>A0AAD5KED9</accession>
<proteinExistence type="predicted"/>
<dbReference type="SUPFAM" id="SSF69318">
    <property type="entry name" value="Integrin alpha N-terminal domain"/>
    <property type="match status" value="1"/>
</dbReference>
<gene>
    <name evidence="1" type="ORF">GHT06_003733</name>
</gene>
<evidence type="ECO:0000313" key="2">
    <source>
        <dbReference type="Proteomes" id="UP000820818"/>
    </source>
</evidence>
<comment type="caution">
    <text evidence="1">The sequence shown here is derived from an EMBL/GenBank/DDBJ whole genome shotgun (WGS) entry which is preliminary data.</text>
</comment>
<dbReference type="InterPro" id="IPR008979">
    <property type="entry name" value="Galactose-bd-like_sf"/>
</dbReference>
<dbReference type="SUPFAM" id="SSF49785">
    <property type="entry name" value="Galactose-binding domain-like"/>
    <property type="match status" value="2"/>
</dbReference>
<dbReference type="PANTHER" id="PTHR46580:SF4">
    <property type="entry name" value="ATP_GTP-BINDING PROTEIN"/>
    <property type="match status" value="1"/>
</dbReference>
<dbReference type="PANTHER" id="PTHR46580">
    <property type="entry name" value="SENSOR KINASE-RELATED"/>
    <property type="match status" value="1"/>
</dbReference>
<dbReference type="SUPFAM" id="SSF103647">
    <property type="entry name" value="TSP type-3 repeat"/>
    <property type="match status" value="1"/>
</dbReference>